<dbReference type="PROSITE" id="PS50114">
    <property type="entry name" value="GATA_ZN_FINGER_2"/>
    <property type="match status" value="1"/>
</dbReference>
<evidence type="ECO:0000259" key="3">
    <source>
        <dbReference type="PROSITE" id="PS50114"/>
    </source>
</evidence>
<accession>A0A179FU17</accession>
<dbReference type="GO" id="GO:0006355">
    <property type="term" value="P:regulation of DNA-templated transcription"/>
    <property type="evidence" value="ECO:0007669"/>
    <property type="project" value="InterPro"/>
</dbReference>
<keyword evidence="1" id="KW-0479">Metal-binding</keyword>
<feature type="compositionally biased region" description="Polar residues" evidence="2">
    <location>
        <begin position="476"/>
        <end position="485"/>
    </location>
</feature>
<dbReference type="GO" id="GO:0043565">
    <property type="term" value="F:sequence-specific DNA binding"/>
    <property type="evidence" value="ECO:0007669"/>
    <property type="project" value="InterPro"/>
</dbReference>
<gene>
    <name evidence="4" type="ORF">VFPPC_05250</name>
</gene>
<keyword evidence="5" id="KW-1185">Reference proteome</keyword>
<dbReference type="SUPFAM" id="SSF57756">
    <property type="entry name" value="Retrovirus zinc finger-like domains"/>
    <property type="match status" value="1"/>
</dbReference>
<evidence type="ECO:0000256" key="2">
    <source>
        <dbReference type="SAM" id="MobiDB-lite"/>
    </source>
</evidence>
<proteinExistence type="predicted"/>
<name>A0A179FU17_METCM</name>
<dbReference type="KEGG" id="pchm:VFPPC_05250"/>
<dbReference type="Gene3D" id="4.10.60.10">
    <property type="entry name" value="Zinc finger, CCHC-type"/>
    <property type="match status" value="1"/>
</dbReference>
<dbReference type="GO" id="GO:0016746">
    <property type="term" value="F:acyltransferase activity"/>
    <property type="evidence" value="ECO:0007669"/>
    <property type="project" value="UniProtKB-KW"/>
</dbReference>
<evidence type="ECO:0000313" key="4">
    <source>
        <dbReference type="EMBL" id="OAQ69135.1"/>
    </source>
</evidence>
<feature type="region of interest" description="Disordered" evidence="2">
    <location>
        <begin position="462"/>
        <end position="485"/>
    </location>
</feature>
<organism evidence="4 5">
    <name type="scientific">Pochonia chlamydosporia 170</name>
    <dbReference type="NCBI Taxonomy" id="1380566"/>
    <lineage>
        <taxon>Eukaryota</taxon>
        <taxon>Fungi</taxon>
        <taxon>Dikarya</taxon>
        <taxon>Ascomycota</taxon>
        <taxon>Pezizomycotina</taxon>
        <taxon>Sordariomycetes</taxon>
        <taxon>Hypocreomycetidae</taxon>
        <taxon>Hypocreales</taxon>
        <taxon>Clavicipitaceae</taxon>
        <taxon>Pochonia</taxon>
    </lineage>
</organism>
<dbReference type="EMBL" id="LSBJ02000003">
    <property type="protein sequence ID" value="OAQ69135.1"/>
    <property type="molecule type" value="Genomic_DNA"/>
</dbReference>
<dbReference type="GO" id="GO:0008270">
    <property type="term" value="F:zinc ion binding"/>
    <property type="evidence" value="ECO:0007669"/>
    <property type="project" value="UniProtKB-KW"/>
</dbReference>
<evidence type="ECO:0000313" key="5">
    <source>
        <dbReference type="Proteomes" id="UP000078397"/>
    </source>
</evidence>
<keyword evidence="1" id="KW-0862">Zinc</keyword>
<dbReference type="STRING" id="1380566.A0A179FU17"/>
<dbReference type="GeneID" id="28848471"/>
<feature type="region of interest" description="Disordered" evidence="2">
    <location>
        <begin position="128"/>
        <end position="217"/>
    </location>
</feature>
<feature type="region of interest" description="Disordered" evidence="2">
    <location>
        <begin position="582"/>
        <end position="622"/>
    </location>
</feature>
<feature type="region of interest" description="Disordered" evidence="2">
    <location>
        <begin position="360"/>
        <end position="401"/>
    </location>
</feature>
<dbReference type="InterPro" id="IPR000679">
    <property type="entry name" value="Znf_GATA"/>
</dbReference>
<sequence length="677" mass="74824">MDTLQQIVHNFAVVVGLNHLRIHSLYYLGEMRFDTLRTRVTKVDHKLSRQNVMSLYTLWLQSRAFYVEFSALPIKEWCSNLAELRCSGQGVMDTWGDSLHDPQYYHGALTHKDTALLRRVYNSIKDYYDKKGGKRPQQTGGSGGSSRSSTANPPPPPLDNSGFFKQTTASVTGESSQSLPSKQRGTQAADLGHPTGTPSVEPRTLEHSEAPKPLENGMCRRCRATGHAISDCPTRDDPSWDPPPHPRYICNICGEYGSHYVWDCQFHQSNSSGEQKNWKDEHAIAAQPRHFAPAVVHPAEALRNYIPSSRILSAGDDDLCRPIGTTKADPVVFPRCADWPSSAPVSRSWASVESERSYQLGGSVREPGRLSPWEEEDKRGALDGEKKVEKRSRSERDEVAHHQADDFLTRLGHALKRNLGTKAPPDDLICVDYDPVAKRPRLDLEEGEVVDESNLPSLIASVTASDRGSKDESSLAEPQSGSSYTVEVSAETVGQIGRCPTALEQSPSQQWEHTTQEARKTAMELWQNSRDIIEPHSKFDKEAQLFADEVQTDDEFIDHSTVARGRETVVFDGDGVDAKVDKKVTPSDPPFTGEGCGGSNDSGQSIQYTGDDGGQSLADKSRQADDIATYVAKVKLERDGGNDRAVKENMEALGCRWLRWFGGSVSPEAESREAKGT</sequence>
<comment type="caution">
    <text evidence="4">The sequence shown here is derived from an EMBL/GenBank/DDBJ whole genome shotgun (WGS) entry which is preliminary data.</text>
</comment>
<dbReference type="InterPro" id="IPR036875">
    <property type="entry name" value="Znf_CCHC_sf"/>
</dbReference>
<dbReference type="AlphaFoldDB" id="A0A179FU17"/>
<feature type="compositionally biased region" description="Polar residues" evidence="2">
    <location>
        <begin position="163"/>
        <end position="186"/>
    </location>
</feature>
<dbReference type="Proteomes" id="UP000078397">
    <property type="component" value="Unassembled WGS sequence"/>
</dbReference>
<protein>
    <submittedName>
        <fullName evidence="4">Acyl-CoA N-acyltransferase</fullName>
    </submittedName>
</protein>
<dbReference type="OrthoDB" id="5151375at2759"/>
<evidence type="ECO:0000256" key="1">
    <source>
        <dbReference type="PROSITE-ProRule" id="PRU00094"/>
    </source>
</evidence>
<keyword evidence="1" id="KW-0863">Zinc-finger</keyword>
<feature type="compositionally biased region" description="Basic and acidic residues" evidence="2">
    <location>
        <begin position="376"/>
        <end position="401"/>
    </location>
</feature>
<feature type="domain" description="GATA-type" evidence="3">
    <location>
        <begin position="223"/>
        <end position="256"/>
    </location>
</feature>
<dbReference type="RefSeq" id="XP_018145985.1">
    <property type="nucleotide sequence ID" value="XM_018284477.1"/>
</dbReference>
<reference evidence="4 5" key="1">
    <citation type="journal article" date="2016" name="PLoS Pathog.">
        <title>Biosynthesis of antibiotic leucinostatins in bio-control fungus Purpureocillium lilacinum and their inhibition on phytophthora revealed by genome mining.</title>
        <authorList>
            <person name="Wang G."/>
            <person name="Liu Z."/>
            <person name="Lin R."/>
            <person name="Li E."/>
            <person name="Mao Z."/>
            <person name="Ling J."/>
            <person name="Yang Y."/>
            <person name="Yin W.B."/>
            <person name="Xie B."/>
        </authorList>
    </citation>
    <scope>NUCLEOTIDE SEQUENCE [LARGE SCALE GENOMIC DNA]</scope>
    <source>
        <strain evidence="4">170</strain>
    </source>
</reference>
<feature type="compositionally biased region" description="Basic and acidic residues" evidence="2">
    <location>
        <begin position="203"/>
        <end position="212"/>
    </location>
</feature>